<dbReference type="PANTHER" id="PTHR34070">
    <property type="entry name" value="ARMADILLO-TYPE FOLD"/>
    <property type="match status" value="1"/>
</dbReference>
<dbReference type="EMBL" id="JBHSNA010000004">
    <property type="protein sequence ID" value="MFC5566286.1"/>
    <property type="molecule type" value="Genomic_DNA"/>
</dbReference>
<dbReference type="PANTHER" id="PTHR34070:SF1">
    <property type="entry name" value="DNA ALKYLATION REPAIR PROTEIN"/>
    <property type="match status" value="1"/>
</dbReference>
<dbReference type="SUPFAM" id="SSF48371">
    <property type="entry name" value="ARM repeat"/>
    <property type="match status" value="1"/>
</dbReference>
<name>A0ABW0SBS8_9RHOB</name>
<accession>A0ABW0SBS8</accession>
<comment type="caution">
    <text evidence="1">The sequence shown here is derived from an EMBL/GenBank/DDBJ whole genome shotgun (WGS) entry which is preliminary data.</text>
</comment>
<reference evidence="2" key="1">
    <citation type="journal article" date="2019" name="Int. J. Syst. Evol. Microbiol.">
        <title>The Global Catalogue of Microorganisms (GCM) 10K type strain sequencing project: providing services to taxonomists for standard genome sequencing and annotation.</title>
        <authorList>
            <consortium name="The Broad Institute Genomics Platform"/>
            <consortium name="The Broad Institute Genome Sequencing Center for Infectious Disease"/>
            <person name="Wu L."/>
            <person name="Ma J."/>
        </authorList>
    </citation>
    <scope>NUCLEOTIDE SEQUENCE [LARGE SCALE GENOMIC DNA]</scope>
    <source>
        <strain evidence="2">KACC 11588</strain>
    </source>
</reference>
<dbReference type="Proteomes" id="UP001596056">
    <property type="component" value="Unassembled WGS sequence"/>
</dbReference>
<sequence length="228" mass="25615">MTGAEALAALEAEGDPVRAAQEAAYHKAPRRYLGVPVPRIGELADGWRAGATVEERVALAAALWDSDVHEARIAAAKLLTQARIRPDDEPAWRLVASWVPTFDAWAVADHASKAGERRLVADPRRLDEVEGWVGSEHMWSRRAALVMTLPWTKDRFPKPEDLAVRERVLGWCERLAPDRDWFLQKAVAWWLRDLSKRDPERVRAWLGAHGAGLRGFARKEAARLLPDD</sequence>
<dbReference type="Pfam" id="PF08713">
    <property type="entry name" value="DNA_alkylation"/>
    <property type="match status" value="1"/>
</dbReference>
<evidence type="ECO:0000313" key="1">
    <source>
        <dbReference type="EMBL" id="MFC5566286.1"/>
    </source>
</evidence>
<evidence type="ECO:0000313" key="2">
    <source>
        <dbReference type="Proteomes" id="UP001596056"/>
    </source>
</evidence>
<proteinExistence type="predicted"/>
<dbReference type="InterPro" id="IPR016024">
    <property type="entry name" value="ARM-type_fold"/>
</dbReference>
<dbReference type="Gene3D" id="1.25.10.90">
    <property type="match status" value="1"/>
</dbReference>
<keyword evidence="2" id="KW-1185">Reference proteome</keyword>
<organism evidence="1 2">
    <name type="scientific">Rubellimicrobium aerolatum</name>
    <dbReference type="NCBI Taxonomy" id="490979"/>
    <lineage>
        <taxon>Bacteria</taxon>
        <taxon>Pseudomonadati</taxon>
        <taxon>Pseudomonadota</taxon>
        <taxon>Alphaproteobacteria</taxon>
        <taxon>Rhodobacterales</taxon>
        <taxon>Roseobacteraceae</taxon>
        <taxon>Rubellimicrobium</taxon>
    </lineage>
</organism>
<dbReference type="InterPro" id="IPR014825">
    <property type="entry name" value="DNA_alkylation"/>
</dbReference>
<dbReference type="CDD" id="cd06561">
    <property type="entry name" value="AlkD_like"/>
    <property type="match status" value="1"/>
</dbReference>
<protein>
    <submittedName>
        <fullName evidence="1">DNA alkylation repair protein</fullName>
    </submittedName>
</protein>
<gene>
    <name evidence="1" type="ORF">ACFPOC_07605</name>
</gene>
<dbReference type="RefSeq" id="WP_209839295.1">
    <property type="nucleotide sequence ID" value="NZ_JAGGJP010000004.1"/>
</dbReference>